<organism evidence="1 2">
    <name type="scientific">Trichonephila inaurata madagascariensis</name>
    <dbReference type="NCBI Taxonomy" id="2747483"/>
    <lineage>
        <taxon>Eukaryota</taxon>
        <taxon>Metazoa</taxon>
        <taxon>Ecdysozoa</taxon>
        <taxon>Arthropoda</taxon>
        <taxon>Chelicerata</taxon>
        <taxon>Arachnida</taxon>
        <taxon>Araneae</taxon>
        <taxon>Araneomorphae</taxon>
        <taxon>Entelegynae</taxon>
        <taxon>Araneoidea</taxon>
        <taxon>Nephilidae</taxon>
        <taxon>Trichonephila</taxon>
        <taxon>Trichonephila inaurata</taxon>
    </lineage>
</organism>
<dbReference type="GO" id="GO:0071897">
    <property type="term" value="P:DNA biosynthetic process"/>
    <property type="evidence" value="ECO:0007669"/>
    <property type="project" value="UniProtKB-ARBA"/>
</dbReference>
<name>A0A8X7CNT0_9ARAC</name>
<evidence type="ECO:0000313" key="1">
    <source>
        <dbReference type="EMBL" id="GFY79729.1"/>
    </source>
</evidence>
<protein>
    <submittedName>
        <fullName evidence="1">Uncharacterized protein LOC103569155, partial</fullName>
    </submittedName>
</protein>
<dbReference type="InterPro" id="IPR043502">
    <property type="entry name" value="DNA/RNA_pol_sf"/>
</dbReference>
<keyword evidence="2" id="KW-1185">Reference proteome</keyword>
<reference evidence="1" key="1">
    <citation type="submission" date="2020-08" db="EMBL/GenBank/DDBJ databases">
        <title>Multicomponent nature underlies the extraordinary mechanical properties of spider dragline silk.</title>
        <authorList>
            <person name="Kono N."/>
            <person name="Nakamura H."/>
            <person name="Mori M."/>
            <person name="Yoshida Y."/>
            <person name="Ohtoshi R."/>
            <person name="Malay A.D."/>
            <person name="Moran D.A.P."/>
            <person name="Tomita M."/>
            <person name="Numata K."/>
            <person name="Arakawa K."/>
        </authorList>
    </citation>
    <scope>NUCLEOTIDE SEQUENCE</scope>
</reference>
<sequence length="141" mass="15487">MNDYLKLGHMELIPEREIDVPASSSFYLPHHPVPNKNGDKFRVVFDGSAKSSSGISLNDKLMVDNSLWHCISAVPCNKRLTAVGTLNEANNFHLASKAALNDFYSDDLMSGANSLSEALELQNQLTQMLSSSGLVLRKMGF</sequence>
<dbReference type="SUPFAM" id="SSF56672">
    <property type="entry name" value="DNA/RNA polymerases"/>
    <property type="match status" value="1"/>
</dbReference>
<proteinExistence type="predicted"/>
<dbReference type="OrthoDB" id="6429879at2759"/>
<evidence type="ECO:0000313" key="2">
    <source>
        <dbReference type="Proteomes" id="UP000886998"/>
    </source>
</evidence>
<comment type="caution">
    <text evidence="1">The sequence shown here is derived from an EMBL/GenBank/DDBJ whole genome shotgun (WGS) entry which is preliminary data.</text>
</comment>
<dbReference type="AlphaFoldDB" id="A0A8X7CNT0"/>
<dbReference type="PANTHER" id="PTHR47331">
    <property type="entry name" value="PHD-TYPE DOMAIN-CONTAINING PROTEIN"/>
    <property type="match status" value="1"/>
</dbReference>
<dbReference type="Proteomes" id="UP000886998">
    <property type="component" value="Unassembled WGS sequence"/>
</dbReference>
<gene>
    <name evidence="1" type="ORF">TNIN_393391</name>
</gene>
<dbReference type="PANTHER" id="PTHR47331:SF1">
    <property type="entry name" value="GAG-LIKE PROTEIN"/>
    <property type="match status" value="1"/>
</dbReference>
<accession>A0A8X7CNT0</accession>
<dbReference type="EMBL" id="BMAV01023763">
    <property type="protein sequence ID" value="GFY79729.1"/>
    <property type="molecule type" value="Genomic_DNA"/>
</dbReference>